<dbReference type="Proteomes" id="UP000806577">
    <property type="component" value="Chromosome"/>
</dbReference>
<feature type="compositionally biased region" description="Polar residues" evidence="1">
    <location>
        <begin position="104"/>
        <end position="118"/>
    </location>
</feature>
<dbReference type="RefSeq" id="WP_193400762.1">
    <property type="nucleotide sequence ID" value="NZ_CP065177.1"/>
</dbReference>
<evidence type="ECO:0000313" key="3">
    <source>
        <dbReference type="Proteomes" id="UP000806577"/>
    </source>
</evidence>
<organism evidence="2 3">
    <name type="scientific">Pectobacterium quasiaquaticum</name>
    <dbReference type="NCBI Taxonomy" id="2774015"/>
    <lineage>
        <taxon>Bacteria</taxon>
        <taxon>Pseudomonadati</taxon>
        <taxon>Pseudomonadota</taxon>
        <taxon>Gammaproteobacteria</taxon>
        <taxon>Enterobacterales</taxon>
        <taxon>Pectobacteriaceae</taxon>
        <taxon>Pectobacterium</taxon>
    </lineage>
</organism>
<reference evidence="2 3" key="1">
    <citation type="journal article" date="2021" name="Int. J. Syst. Evol. Microbiol.">
        <title>&lt;i&gt;Pectobacterium quasiaquaticum&lt;/i&gt; sp. nov., isolated from waterways.</title>
        <authorList>
            <person name="Ben Moussa H."/>
            <person name="Pedron J."/>
            <person name="Bertrand C."/>
            <person name="Hecquet A."/>
            <person name="Barny M.A."/>
        </authorList>
    </citation>
    <scope>NUCLEOTIDE SEQUENCE [LARGE SCALE GENOMIC DNA]</scope>
    <source>
        <strain evidence="2 3">A477-S1-J17</strain>
    </source>
</reference>
<gene>
    <name evidence="2" type="ORF">IG609_004600</name>
</gene>
<proteinExistence type="predicted"/>
<evidence type="ECO:0000313" key="2">
    <source>
        <dbReference type="EMBL" id="URG49847.1"/>
    </source>
</evidence>
<dbReference type="AlphaFoldDB" id="A0A9Q2IE75"/>
<name>A0A9Q2IE75_9GAMM</name>
<sequence length="126" mass="13574">MPPGQRQPKPFSVLNVAGQSSFNIMWHYAQVAERNPRATHIMSAPFNAWARCGPLRQRCAAGRRGSALGAVWRTARRLALLRTSRPCFGFHSVAALPGGAGSGVSLQATSTSRSTPQQKPLLRHGA</sequence>
<accession>A0A9Q2IE75</accession>
<keyword evidence="3" id="KW-1185">Reference proteome</keyword>
<feature type="region of interest" description="Disordered" evidence="1">
    <location>
        <begin position="97"/>
        <end position="126"/>
    </location>
</feature>
<dbReference type="KEGG" id="pqu:IG609_004600"/>
<protein>
    <submittedName>
        <fullName evidence="2">Uncharacterized protein</fullName>
    </submittedName>
</protein>
<dbReference type="EMBL" id="CP065177">
    <property type="protein sequence ID" value="URG49847.1"/>
    <property type="molecule type" value="Genomic_DNA"/>
</dbReference>
<evidence type="ECO:0000256" key="1">
    <source>
        <dbReference type="SAM" id="MobiDB-lite"/>
    </source>
</evidence>